<dbReference type="AlphaFoldDB" id="A0A8H7YMR0"/>
<dbReference type="OrthoDB" id="4187859at2759"/>
<proteinExistence type="predicted"/>
<feature type="chain" id="PRO_5034954923" description="Secreted protein" evidence="1">
    <location>
        <begin position="23"/>
        <end position="78"/>
    </location>
</feature>
<evidence type="ECO:0000313" key="3">
    <source>
        <dbReference type="Proteomes" id="UP000670092"/>
    </source>
</evidence>
<feature type="signal peptide" evidence="1">
    <location>
        <begin position="1"/>
        <end position="22"/>
    </location>
</feature>
<gene>
    <name evidence="2" type="ORF">I7I52_05545</name>
</gene>
<name>A0A8H7YMR0_AJECA</name>
<evidence type="ECO:0000313" key="2">
    <source>
        <dbReference type="EMBL" id="KAG5294036.1"/>
    </source>
</evidence>
<sequence length="78" mass="8765">MARLTQVFRFCCVFLQFPLQFSSPFVQTLRTRCMATLSTFPPTANILLTSAAVESQTLANCFLNISFLGLAFSPYFVQ</sequence>
<reference evidence="2 3" key="1">
    <citation type="submission" date="2021-01" db="EMBL/GenBank/DDBJ databases">
        <title>Chromosome-level genome assembly of a human fungal pathogen reveals clustering of transcriptionally co-regulated genes.</title>
        <authorList>
            <person name="Voorhies M."/>
            <person name="Cohen S."/>
            <person name="Shea T.P."/>
            <person name="Petrus S."/>
            <person name="Munoz J.F."/>
            <person name="Poplawski S."/>
            <person name="Goldman W.E."/>
            <person name="Michael T."/>
            <person name="Cuomo C.A."/>
            <person name="Sil A."/>
            <person name="Beyhan S."/>
        </authorList>
    </citation>
    <scope>NUCLEOTIDE SEQUENCE [LARGE SCALE GENOMIC DNA]</scope>
    <source>
        <strain evidence="2 3">G184AR</strain>
    </source>
</reference>
<evidence type="ECO:0008006" key="4">
    <source>
        <dbReference type="Google" id="ProtNLM"/>
    </source>
</evidence>
<keyword evidence="1" id="KW-0732">Signal</keyword>
<organism evidence="2 3">
    <name type="scientific">Ajellomyces capsulatus</name>
    <name type="common">Darling's disease fungus</name>
    <name type="synonym">Histoplasma capsulatum</name>
    <dbReference type="NCBI Taxonomy" id="5037"/>
    <lineage>
        <taxon>Eukaryota</taxon>
        <taxon>Fungi</taxon>
        <taxon>Dikarya</taxon>
        <taxon>Ascomycota</taxon>
        <taxon>Pezizomycotina</taxon>
        <taxon>Eurotiomycetes</taxon>
        <taxon>Eurotiomycetidae</taxon>
        <taxon>Onygenales</taxon>
        <taxon>Ajellomycetaceae</taxon>
        <taxon>Histoplasma</taxon>
    </lineage>
</organism>
<protein>
    <recommendedName>
        <fullName evidence="4">Secreted protein</fullName>
    </recommendedName>
</protein>
<dbReference type="EMBL" id="JAEVHI010000004">
    <property type="protein sequence ID" value="KAG5294036.1"/>
    <property type="molecule type" value="Genomic_DNA"/>
</dbReference>
<accession>A0A8H7YMR0</accession>
<dbReference type="VEuPathDB" id="FungiDB:I7I52_05545"/>
<evidence type="ECO:0000256" key="1">
    <source>
        <dbReference type="SAM" id="SignalP"/>
    </source>
</evidence>
<dbReference type="Proteomes" id="UP000670092">
    <property type="component" value="Unassembled WGS sequence"/>
</dbReference>
<comment type="caution">
    <text evidence="2">The sequence shown here is derived from an EMBL/GenBank/DDBJ whole genome shotgun (WGS) entry which is preliminary data.</text>
</comment>